<gene>
    <name evidence="1" type="primary">LOC109083981</name>
</gene>
<accession>A0A9R0A2P1</accession>
<reference evidence="1" key="1">
    <citation type="submission" date="2025-08" db="UniProtKB">
        <authorList>
            <consortium name="RefSeq"/>
        </authorList>
    </citation>
    <scope>IDENTIFICATION</scope>
    <source>
        <tissue evidence="1">Muscle</tissue>
    </source>
</reference>
<dbReference type="RefSeq" id="XP_042582818.1">
    <property type="nucleotide sequence ID" value="XM_042726884.1"/>
</dbReference>
<dbReference type="AlphaFoldDB" id="A0A9R0A2P1"/>
<evidence type="ECO:0000313" key="1">
    <source>
        <dbReference type="RefSeq" id="XP_042582818.1"/>
    </source>
</evidence>
<proteinExistence type="predicted"/>
<dbReference type="Proteomes" id="UP001155660">
    <property type="component" value="Chromosome B7"/>
</dbReference>
<name>A0A9R0A2P1_CYPCA</name>
<organism evidence="1">
    <name type="scientific">Cyprinus carpio</name>
    <name type="common">Common carp</name>
    <dbReference type="NCBI Taxonomy" id="7962"/>
    <lineage>
        <taxon>Eukaryota</taxon>
        <taxon>Metazoa</taxon>
        <taxon>Chordata</taxon>
        <taxon>Craniata</taxon>
        <taxon>Vertebrata</taxon>
        <taxon>Euteleostomi</taxon>
        <taxon>Actinopterygii</taxon>
        <taxon>Neopterygii</taxon>
        <taxon>Teleostei</taxon>
        <taxon>Ostariophysi</taxon>
        <taxon>Cypriniformes</taxon>
        <taxon>Cyprinidae</taxon>
        <taxon>Cyprininae</taxon>
        <taxon>Cyprinus</taxon>
    </lineage>
</organism>
<sequence length="76" mass="8835">MQLELHDLSSAEILQDQYLQSAWKTNSSILPWTLDSSISDENRQAIESMLLEEQYYFASKKAPKVAWTNEKTKVKK</sequence>
<protein>
    <submittedName>
        <fullName evidence="1">Histone H2A deubiquitinase MYSM1-like isoform X2</fullName>
    </submittedName>
</protein>
<dbReference type="GeneID" id="109083981"/>